<evidence type="ECO:0000313" key="2">
    <source>
        <dbReference type="EMBL" id="VEN58354.1"/>
    </source>
</evidence>
<sequence>MSYIFSSFVFREEASLKMKYGTYARQFGEISWQIWQAR</sequence>
<gene>
    <name evidence="1" type="ORF">CALMAC_LOCUS16736</name>
    <name evidence="2" type="ORF">CALMAC_LOCUS16737</name>
</gene>
<keyword evidence="3" id="KW-1185">Reference proteome</keyword>
<accession>A0A653DEA2</accession>
<dbReference type="Proteomes" id="UP000410492">
    <property type="component" value="Unassembled WGS sequence"/>
</dbReference>
<evidence type="ECO:0000313" key="1">
    <source>
        <dbReference type="EMBL" id="VEN58353.1"/>
    </source>
</evidence>
<dbReference type="EMBL" id="CAACVG010011568">
    <property type="protein sequence ID" value="VEN58353.1"/>
    <property type="molecule type" value="Genomic_DNA"/>
</dbReference>
<name>A0A653DEA2_CALMS</name>
<organism evidence="1 3">
    <name type="scientific">Callosobruchus maculatus</name>
    <name type="common">Southern cowpea weevil</name>
    <name type="synonym">Pulse bruchid</name>
    <dbReference type="NCBI Taxonomy" id="64391"/>
    <lineage>
        <taxon>Eukaryota</taxon>
        <taxon>Metazoa</taxon>
        <taxon>Ecdysozoa</taxon>
        <taxon>Arthropoda</taxon>
        <taxon>Hexapoda</taxon>
        <taxon>Insecta</taxon>
        <taxon>Pterygota</taxon>
        <taxon>Neoptera</taxon>
        <taxon>Endopterygota</taxon>
        <taxon>Coleoptera</taxon>
        <taxon>Polyphaga</taxon>
        <taxon>Cucujiformia</taxon>
        <taxon>Chrysomeloidea</taxon>
        <taxon>Chrysomelidae</taxon>
        <taxon>Bruchinae</taxon>
        <taxon>Bruchini</taxon>
        <taxon>Callosobruchus</taxon>
    </lineage>
</organism>
<protein>
    <submittedName>
        <fullName evidence="1">Uncharacterized protein</fullName>
    </submittedName>
</protein>
<dbReference type="EMBL" id="CAACVG010011568">
    <property type="protein sequence ID" value="VEN58354.1"/>
    <property type="molecule type" value="Genomic_DNA"/>
</dbReference>
<evidence type="ECO:0000313" key="3">
    <source>
        <dbReference type="Proteomes" id="UP000410492"/>
    </source>
</evidence>
<dbReference type="AlphaFoldDB" id="A0A653DEA2"/>
<proteinExistence type="predicted"/>
<reference evidence="1 3" key="1">
    <citation type="submission" date="2019-01" db="EMBL/GenBank/DDBJ databases">
        <authorList>
            <person name="Sayadi A."/>
        </authorList>
    </citation>
    <scope>NUCLEOTIDE SEQUENCE [LARGE SCALE GENOMIC DNA]</scope>
</reference>